<proteinExistence type="predicted"/>
<dbReference type="PANTHER" id="PTHR21974:SF2">
    <property type="entry name" value="RE15880P"/>
    <property type="match status" value="1"/>
</dbReference>
<evidence type="ECO:0000313" key="3">
    <source>
        <dbReference type="EMBL" id="CAF3876199.1"/>
    </source>
</evidence>
<dbReference type="Proteomes" id="UP000663845">
    <property type="component" value="Unassembled WGS sequence"/>
</dbReference>
<protein>
    <submittedName>
        <fullName evidence="2">Uncharacterized protein</fullName>
    </submittedName>
</protein>
<keyword evidence="1" id="KW-0175">Coiled coil</keyword>
<evidence type="ECO:0000313" key="2">
    <source>
        <dbReference type="EMBL" id="CAF1484106.1"/>
    </source>
</evidence>
<dbReference type="Proteomes" id="UP000663844">
    <property type="component" value="Unassembled WGS sequence"/>
</dbReference>
<evidence type="ECO:0000256" key="1">
    <source>
        <dbReference type="SAM" id="Coils"/>
    </source>
</evidence>
<gene>
    <name evidence="2" type="ORF">JYZ213_LOCUS42542</name>
    <name evidence="3" type="ORF">OXD698_LOCUS22638</name>
</gene>
<dbReference type="EMBL" id="CAJNOG010001999">
    <property type="protein sequence ID" value="CAF1484106.1"/>
    <property type="molecule type" value="Genomic_DNA"/>
</dbReference>
<feature type="coiled-coil region" evidence="1">
    <location>
        <begin position="159"/>
        <end position="186"/>
    </location>
</feature>
<dbReference type="AlphaFoldDB" id="A0A815RXW6"/>
<accession>A0A815RXW6</accession>
<comment type="caution">
    <text evidence="2">The sequence shown here is derived from an EMBL/GenBank/DDBJ whole genome shotgun (WGS) entry which is preliminary data.</text>
</comment>
<name>A0A815RXW6_9BILA</name>
<evidence type="ECO:0000313" key="4">
    <source>
        <dbReference type="Proteomes" id="UP000663845"/>
    </source>
</evidence>
<reference evidence="2" key="1">
    <citation type="submission" date="2021-02" db="EMBL/GenBank/DDBJ databases">
        <authorList>
            <person name="Nowell W R."/>
        </authorList>
    </citation>
    <scope>NUCLEOTIDE SEQUENCE</scope>
</reference>
<dbReference type="EMBL" id="CAJOAZ010001946">
    <property type="protein sequence ID" value="CAF3876199.1"/>
    <property type="molecule type" value="Genomic_DNA"/>
</dbReference>
<dbReference type="PANTHER" id="PTHR21974">
    <property type="entry name" value="RE15880P"/>
    <property type="match status" value="1"/>
</dbReference>
<sequence length="353" mass="40981">MSLEQQIQRESERFQVLFNRLSDTRWSEDATPEAQSHLAACQNQAHLVQSKINAFNMAAEKEHKRLLDIKGHGVKHAWYKIRGKLDQRLDEQEKLWLQKFEKCKVEEEHLAVLKNEIHSAQTYLQQCQSAYQEYVKSKRELDGLFEHFFGGTTPSYPEEDTIEQNLRREERHLSNLQNNCRMLTQVFHLLQQAHQAVTISRQALDEALNMNTFDLFSHSSFADMAVSSHLATARNASAQAQQLLNEARRIYPNIPHIGELHIKQDNLVFNIMFDNIWTDMNMRRMIQEASNRISHAETILTGVVLGIKQQLTTCEGDRDRKSKEVKRLAGEHFTTRVSIVRHIIEPPPPYSSV</sequence>
<organism evidence="2 4">
    <name type="scientific">Adineta steineri</name>
    <dbReference type="NCBI Taxonomy" id="433720"/>
    <lineage>
        <taxon>Eukaryota</taxon>
        <taxon>Metazoa</taxon>
        <taxon>Spiralia</taxon>
        <taxon>Gnathifera</taxon>
        <taxon>Rotifera</taxon>
        <taxon>Eurotatoria</taxon>
        <taxon>Bdelloidea</taxon>
        <taxon>Adinetida</taxon>
        <taxon>Adinetidae</taxon>
        <taxon>Adineta</taxon>
    </lineage>
</organism>